<dbReference type="UniPathway" id="UPA00908">
    <property type="reaction ID" value="UER00884"/>
</dbReference>
<dbReference type="InterPro" id="IPR052366">
    <property type="entry name" value="GTP_Pyrophosphokinase"/>
</dbReference>
<dbReference type="EMBL" id="WKRA01000050">
    <property type="protein sequence ID" value="MSD17493.1"/>
    <property type="molecule type" value="Genomic_DNA"/>
</dbReference>
<dbReference type="PANTHER" id="PTHR47837">
    <property type="entry name" value="GTP PYROPHOSPHOKINASE YJBM"/>
    <property type="match status" value="1"/>
</dbReference>
<dbReference type="GeneID" id="42786699"/>
<feature type="domain" description="RelA/SpoT" evidence="2">
    <location>
        <begin position="86"/>
        <end position="209"/>
    </location>
</feature>
<evidence type="ECO:0000313" key="4">
    <source>
        <dbReference type="Proteomes" id="UP000431304"/>
    </source>
</evidence>
<dbReference type="Gene3D" id="1.10.287.860">
    <property type="entry name" value="Nucleotidyltransferase"/>
    <property type="match status" value="1"/>
</dbReference>
<accession>A0A844E7K2</accession>
<protein>
    <submittedName>
        <fullName evidence="3">GTP pyrophosphokinase family protein</fullName>
    </submittedName>
</protein>
<dbReference type="RefSeq" id="WP_021739286.1">
    <property type="nucleotide sequence ID" value="NZ_CABKSU010000060.1"/>
</dbReference>
<dbReference type="InterPro" id="IPR043519">
    <property type="entry name" value="NT_sf"/>
</dbReference>
<dbReference type="InterPro" id="IPR007685">
    <property type="entry name" value="RelA_SpoT"/>
</dbReference>
<organism evidence="3 4">
    <name type="scientific">Eubacterium ramulus</name>
    <dbReference type="NCBI Taxonomy" id="39490"/>
    <lineage>
        <taxon>Bacteria</taxon>
        <taxon>Bacillati</taxon>
        <taxon>Bacillota</taxon>
        <taxon>Clostridia</taxon>
        <taxon>Eubacteriales</taxon>
        <taxon>Eubacteriaceae</taxon>
        <taxon>Eubacterium</taxon>
    </lineage>
</organism>
<name>A0A844E7K2_EUBRA</name>
<dbReference type="PANTHER" id="PTHR47837:SF2">
    <property type="entry name" value="GTP PYROPHOSPHOKINASE YWAC"/>
    <property type="match status" value="1"/>
</dbReference>
<evidence type="ECO:0000256" key="1">
    <source>
        <dbReference type="ARBA" id="ARBA00004976"/>
    </source>
</evidence>
<sequence length="239" mass="28019">MKNILKKIVNRKVGNSEIVEVEQLNPEEEENIFLPIASDALNITEQYNQIVFFYQAGICQLTAKLEILRQEFQACKDRNPIENIETRVKSPESIKGKMERRGFPLTVSSMVKNIMDIAGIRVVCPFISDVYYIAEFLLNQEDIQEIQIKDYIKDPKENGYRSLHLIVMVTVYFSDHKCNVPVEIQLRTIAMEFWATLEHQLRYKKNRNHLENMQKQLKQCADLVTTADYKMQQLADQWL</sequence>
<dbReference type="CDD" id="cd05399">
    <property type="entry name" value="NT_Rel-Spo_like"/>
    <property type="match status" value="1"/>
</dbReference>
<evidence type="ECO:0000259" key="2">
    <source>
        <dbReference type="SMART" id="SM00954"/>
    </source>
</evidence>
<reference evidence="3 4" key="1">
    <citation type="journal article" date="2019" name="Nat. Med.">
        <title>A library of human gut bacterial isolates paired with longitudinal multiomics data enables mechanistic microbiome research.</title>
        <authorList>
            <person name="Poyet M."/>
            <person name="Groussin M."/>
            <person name="Gibbons S.M."/>
            <person name="Avila-Pacheco J."/>
            <person name="Jiang X."/>
            <person name="Kearney S.M."/>
            <person name="Perrotta A.R."/>
            <person name="Berdy B."/>
            <person name="Zhao S."/>
            <person name="Lieberman T.D."/>
            <person name="Swanson P.K."/>
            <person name="Smith M."/>
            <person name="Roesemann S."/>
            <person name="Alexander J.E."/>
            <person name="Rich S.A."/>
            <person name="Livny J."/>
            <person name="Vlamakis H."/>
            <person name="Clish C."/>
            <person name="Bullock K."/>
            <person name="Deik A."/>
            <person name="Scott J."/>
            <person name="Pierce K.A."/>
            <person name="Xavier R.J."/>
            <person name="Alm E.J."/>
        </authorList>
    </citation>
    <scope>NUCLEOTIDE SEQUENCE [LARGE SCALE GENOMIC DNA]</scope>
    <source>
        <strain evidence="3 4">BIOML-A3</strain>
    </source>
</reference>
<comment type="pathway">
    <text evidence="1">Purine metabolism; ppGpp biosynthesis; ppGpp from GTP: step 1/2.</text>
</comment>
<gene>
    <name evidence="3" type="ORF">GKE72_15840</name>
</gene>
<dbReference type="GO" id="GO:0016301">
    <property type="term" value="F:kinase activity"/>
    <property type="evidence" value="ECO:0007669"/>
    <property type="project" value="UniProtKB-KW"/>
</dbReference>
<dbReference type="SUPFAM" id="SSF81301">
    <property type="entry name" value="Nucleotidyltransferase"/>
    <property type="match status" value="1"/>
</dbReference>
<keyword evidence="3" id="KW-0418">Kinase</keyword>
<dbReference type="SMART" id="SM00954">
    <property type="entry name" value="RelA_SpoT"/>
    <property type="match status" value="1"/>
</dbReference>
<dbReference type="Gene3D" id="3.30.460.10">
    <property type="entry name" value="Beta Polymerase, domain 2"/>
    <property type="match status" value="1"/>
</dbReference>
<comment type="caution">
    <text evidence="3">The sequence shown here is derived from an EMBL/GenBank/DDBJ whole genome shotgun (WGS) entry which is preliminary data.</text>
</comment>
<evidence type="ECO:0000313" key="3">
    <source>
        <dbReference type="EMBL" id="MSD17493.1"/>
    </source>
</evidence>
<dbReference type="Proteomes" id="UP000431304">
    <property type="component" value="Unassembled WGS sequence"/>
</dbReference>
<dbReference type="Pfam" id="PF04607">
    <property type="entry name" value="RelA_SpoT"/>
    <property type="match status" value="1"/>
</dbReference>
<dbReference type="GO" id="GO:0015970">
    <property type="term" value="P:guanosine tetraphosphate biosynthetic process"/>
    <property type="evidence" value="ECO:0007669"/>
    <property type="project" value="UniProtKB-UniPathway"/>
</dbReference>
<dbReference type="AlphaFoldDB" id="A0A844E7K2"/>
<proteinExistence type="predicted"/>
<keyword evidence="3" id="KW-0808">Transferase</keyword>